<dbReference type="Proteomes" id="UP001055439">
    <property type="component" value="Chromosome 4"/>
</dbReference>
<feature type="compositionally biased region" description="Basic and acidic residues" evidence="1">
    <location>
        <begin position="43"/>
        <end position="52"/>
    </location>
</feature>
<proteinExistence type="predicted"/>
<dbReference type="EMBL" id="CP097506">
    <property type="protein sequence ID" value="URD96795.1"/>
    <property type="molecule type" value="Genomic_DNA"/>
</dbReference>
<keyword evidence="3" id="KW-1185">Reference proteome</keyword>
<dbReference type="AlphaFoldDB" id="A0A9E7JX07"/>
<gene>
    <name evidence="2" type="ORF">MUK42_34062</name>
</gene>
<evidence type="ECO:0000313" key="3">
    <source>
        <dbReference type="Proteomes" id="UP001055439"/>
    </source>
</evidence>
<sequence>MEHEGEHGGGGAEVDEGRGAELAGYVDRDGGREVQDQGGHVGGRGEGRHGGPDARLAVLDVTGDEVVGADGFRAEALHAPLLCAGLTKDERMFLPRKATVRDALPMKAA</sequence>
<organism evidence="2 3">
    <name type="scientific">Musa troglodytarum</name>
    <name type="common">fe'i banana</name>
    <dbReference type="NCBI Taxonomy" id="320322"/>
    <lineage>
        <taxon>Eukaryota</taxon>
        <taxon>Viridiplantae</taxon>
        <taxon>Streptophyta</taxon>
        <taxon>Embryophyta</taxon>
        <taxon>Tracheophyta</taxon>
        <taxon>Spermatophyta</taxon>
        <taxon>Magnoliopsida</taxon>
        <taxon>Liliopsida</taxon>
        <taxon>Zingiberales</taxon>
        <taxon>Musaceae</taxon>
        <taxon>Musa</taxon>
    </lineage>
</organism>
<accession>A0A9E7JX07</accession>
<evidence type="ECO:0000256" key="1">
    <source>
        <dbReference type="SAM" id="MobiDB-lite"/>
    </source>
</evidence>
<protein>
    <submittedName>
        <fullName evidence="2">Uncharacterized protein</fullName>
    </submittedName>
</protein>
<reference evidence="2" key="1">
    <citation type="submission" date="2022-05" db="EMBL/GenBank/DDBJ databases">
        <title>The Musa troglodytarum L. genome provides insights into the mechanism of non-climacteric behaviour and enrichment of carotenoids.</title>
        <authorList>
            <person name="Wang J."/>
        </authorList>
    </citation>
    <scope>NUCLEOTIDE SEQUENCE</scope>
    <source>
        <tissue evidence="2">Leaf</tissue>
    </source>
</reference>
<feature type="compositionally biased region" description="Basic and acidic residues" evidence="1">
    <location>
        <begin position="26"/>
        <end position="35"/>
    </location>
</feature>
<evidence type="ECO:0000313" key="2">
    <source>
        <dbReference type="EMBL" id="URD96795.1"/>
    </source>
</evidence>
<name>A0A9E7JX07_9LILI</name>
<feature type="region of interest" description="Disordered" evidence="1">
    <location>
        <begin position="1"/>
        <end position="53"/>
    </location>
</feature>